<dbReference type="EMBL" id="BK014910">
    <property type="protein sequence ID" value="DAD81906.1"/>
    <property type="molecule type" value="Genomic_DNA"/>
</dbReference>
<evidence type="ECO:0000313" key="1">
    <source>
        <dbReference type="EMBL" id="DAD81906.1"/>
    </source>
</evidence>
<name>A0A8S5MI33_9CAUD</name>
<protein>
    <submittedName>
        <fullName evidence="1">Head closure knob</fullName>
    </submittedName>
</protein>
<reference evidence="1" key="1">
    <citation type="journal article" date="2021" name="Proc. Natl. Acad. Sci. U.S.A.">
        <title>A Catalog of Tens of Thousands of Viruses from Human Metagenomes Reveals Hidden Associations with Chronic Diseases.</title>
        <authorList>
            <person name="Tisza M.J."/>
            <person name="Buck C.B."/>
        </authorList>
    </citation>
    <scope>NUCLEOTIDE SEQUENCE</scope>
    <source>
        <strain evidence="1">CtAvK3</strain>
    </source>
</reference>
<proteinExistence type="predicted"/>
<sequence>MIHNVSYYRTLQKMNGVGSKKEADVRSYRYKVYKDFSKALNWEEVLVNGKEQQLQIVESSESGYKNVKVRPGDVLRLGDLVFWKSQYWLVTKLDATELINYTGSMQQCNTLLRWQTGEGEIRAAYGVSESISRYGTGIAGATTIDTADFTITVKMQLNADTKFLRRDRRFLLGSYGPGERPLSFKITRANPITGTYEYRDDSEQYASGVLELTLAEDELQQDDNLMLGIANYFEPKEPGEEEPVQEEGEWF</sequence>
<accession>A0A8S5MI33</accession>
<organism evidence="1">
    <name type="scientific">Siphoviridae sp. ctAvK3</name>
    <dbReference type="NCBI Taxonomy" id="2826184"/>
    <lineage>
        <taxon>Viruses</taxon>
        <taxon>Duplodnaviria</taxon>
        <taxon>Heunggongvirae</taxon>
        <taxon>Uroviricota</taxon>
        <taxon>Caudoviricetes</taxon>
    </lineage>
</organism>